<feature type="transmembrane region" description="Helical" evidence="2">
    <location>
        <begin position="570"/>
        <end position="589"/>
    </location>
</feature>
<feature type="transmembrane region" description="Helical" evidence="2">
    <location>
        <begin position="170"/>
        <end position="192"/>
    </location>
</feature>
<keyword evidence="2" id="KW-0812">Transmembrane</keyword>
<evidence type="ECO:0000256" key="1">
    <source>
        <dbReference type="SAM" id="MobiDB-lite"/>
    </source>
</evidence>
<sequence>MRNRMLRAATTAGLLAVLAGLAWGSAASADTPPSLGPGYISDRSDVLSDADEAQLEQQLDELASADGAPELFVVLVPDFESPGNALAWADDTALRNNLAPDQYLLAIATDGRSLAISAEYGGDGVEAGPLSESRILEIEDRLGSEYLSGDDWAGGIGYVADEFSKTPWPWWVWVLGLVVLALIVFAVTRLVVFLRRRAALAAELRTLDGQKKRTAQRLVQADEAVRTSEQELGFVTAEFGEETTAEFADVLAENRARLQRGFQILEKLQDADEDTPQETRSWTDEILQLCAQIDADLDARTQKIASLRSLADGAADNLARLRSARADAALLQTEAAERLAVLAAAFPPADLVGVADNADEIGARLLEADAQLDVMQKATDGRKPRAVAQAVHEIERLLAEAKDLHDAVAAQADALAARSTVPADADTTVQADAGTASQPGESTAGATASILDQATAAVQAAEKSVQARPGQVGSFLLTRLSSAQRQLTLARDAAGTENGDLHAKAALTAAEQVQSLVGAPIAPESRRFVRPSRAAADEAVMYDSADAAEASEWRRSYSSTDSDDGMAGKAAVGGLSGGAVGFFGGLGVAADEPGVIVLFVLGGAVLGALSGAFGNGSSGGSGSSSGWGGSSRSSGGWSSGGSRSGSRSSGRSGGGSFGGGSRSSGRSGGRRF</sequence>
<feature type="transmembrane region" description="Helical" evidence="2">
    <location>
        <begin position="595"/>
        <end position="614"/>
    </location>
</feature>
<name>A0AAW8EVQ9_9MICO</name>
<dbReference type="Proteomes" id="UP001244427">
    <property type="component" value="Unassembled WGS sequence"/>
</dbReference>
<feature type="signal peptide" evidence="3">
    <location>
        <begin position="1"/>
        <end position="29"/>
    </location>
</feature>
<evidence type="ECO:0000313" key="5">
    <source>
        <dbReference type="EMBL" id="MDQ0647388.1"/>
    </source>
</evidence>
<feature type="region of interest" description="Disordered" evidence="1">
    <location>
        <begin position="617"/>
        <end position="672"/>
    </location>
</feature>
<feature type="compositionally biased region" description="Gly residues" evidence="1">
    <location>
        <begin position="617"/>
        <end position="629"/>
    </location>
</feature>
<feature type="chain" id="PRO_5043544033" description="TPM domain-containing protein" evidence="3">
    <location>
        <begin position="30"/>
        <end position="672"/>
    </location>
</feature>
<dbReference type="AlphaFoldDB" id="A0AAW8EVQ9"/>
<dbReference type="EMBL" id="JAUSXV010000001">
    <property type="protein sequence ID" value="MDQ0647388.1"/>
    <property type="molecule type" value="Genomic_DNA"/>
</dbReference>
<feature type="compositionally biased region" description="Gly residues" evidence="1">
    <location>
        <begin position="651"/>
        <end position="662"/>
    </location>
</feature>
<evidence type="ECO:0000256" key="2">
    <source>
        <dbReference type="SAM" id="Phobius"/>
    </source>
</evidence>
<dbReference type="Pfam" id="PF04536">
    <property type="entry name" value="TPM_phosphatase"/>
    <property type="match status" value="1"/>
</dbReference>
<keyword evidence="6" id="KW-1185">Reference proteome</keyword>
<protein>
    <recommendedName>
        <fullName evidence="4">TPM domain-containing protein</fullName>
    </recommendedName>
</protein>
<dbReference type="InterPro" id="IPR007621">
    <property type="entry name" value="TPM_dom"/>
</dbReference>
<organism evidence="5 6">
    <name type="scientific">Microbacterium natoriense</name>
    <dbReference type="NCBI Taxonomy" id="284570"/>
    <lineage>
        <taxon>Bacteria</taxon>
        <taxon>Bacillati</taxon>
        <taxon>Actinomycetota</taxon>
        <taxon>Actinomycetes</taxon>
        <taxon>Micrococcales</taxon>
        <taxon>Microbacteriaceae</taxon>
        <taxon>Microbacterium</taxon>
    </lineage>
</organism>
<evidence type="ECO:0000313" key="6">
    <source>
        <dbReference type="Proteomes" id="UP001244427"/>
    </source>
</evidence>
<feature type="domain" description="TPM" evidence="4">
    <location>
        <begin position="41"/>
        <end position="163"/>
    </location>
</feature>
<evidence type="ECO:0000256" key="3">
    <source>
        <dbReference type="SAM" id="SignalP"/>
    </source>
</evidence>
<evidence type="ECO:0000259" key="4">
    <source>
        <dbReference type="Pfam" id="PF04536"/>
    </source>
</evidence>
<reference evidence="5 6" key="1">
    <citation type="submission" date="2023-07" db="EMBL/GenBank/DDBJ databases">
        <title>Comparative genomics of wheat-associated soil bacteria to identify genetic determinants of phenazine resistance.</title>
        <authorList>
            <person name="Mouncey N."/>
        </authorList>
    </citation>
    <scope>NUCLEOTIDE SEQUENCE [LARGE SCALE GENOMIC DNA]</scope>
    <source>
        <strain evidence="5 6">W4I9-1</strain>
    </source>
</reference>
<accession>A0AAW8EVQ9</accession>
<keyword evidence="2" id="KW-0472">Membrane</keyword>
<comment type="caution">
    <text evidence="5">The sequence shown here is derived from an EMBL/GenBank/DDBJ whole genome shotgun (WGS) entry which is preliminary data.</text>
</comment>
<keyword evidence="2" id="KW-1133">Transmembrane helix</keyword>
<gene>
    <name evidence="5" type="ORF">QFZ53_001584</name>
</gene>
<proteinExistence type="predicted"/>
<keyword evidence="3" id="KW-0732">Signal</keyword>
<dbReference type="Gene3D" id="3.10.310.50">
    <property type="match status" value="1"/>
</dbReference>